<proteinExistence type="predicted"/>
<dbReference type="PANTHER" id="PTHR30093:SF2">
    <property type="entry name" value="TYPE II SECRETION SYSTEM PROTEIN H"/>
    <property type="match status" value="1"/>
</dbReference>
<dbReference type="RefSeq" id="WP_076348826.1">
    <property type="nucleotide sequence ID" value="NZ_CP019082.1"/>
</dbReference>
<protein>
    <recommendedName>
        <fullName evidence="1">DUF1559 domain-containing protein</fullName>
    </recommendedName>
</protein>
<feature type="domain" description="DUF1559" evidence="1">
    <location>
        <begin position="30"/>
        <end position="325"/>
    </location>
</feature>
<dbReference type="NCBIfam" id="TIGR02532">
    <property type="entry name" value="IV_pilin_GFxxxE"/>
    <property type="match status" value="1"/>
</dbReference>
<dbReference type="InterPro" id="IPR011453">
    <property type="entry name" value="DUF1559"/>
</dbReference>
<dbReference type="InterPro" id="IPR045584">
    <property type="entry name" value="Pilin-like"/>
</dbReference>
<dbReference type="Proteomes" id="UP000186309">
    <property type="component" value="Chromosome"/>
</dbReference>
<evidence type="ECO:0000259" key="1">
    <source>
        <dbReference type="Pfam" id="PF07596"/>
    </source>
</evidence>
<dbReference type="SUPFAM" id="SSF54523">
    <property type="entry name" value="Pili subunits"/>
    <property type="match status" value="1"/>
</dbReference>
<reference evidence="3" key="1">
    <citation type="submission" date="2016-12" db="EMBL/GenBank/DDBJ databases">
        <title>Comparative genomics of four Isosphaeraceae planctomycetes: a common pool of plasmids and glycoside hydrolase genes.</title>
        <authorList>
            <person name="Ivanova A."/>
        </authorList>
    </citation>
    <scope>NUCLEOTIDE SEQUENCE [LARGE SCALE GENOMIC DNA]</scope>
    <source>
        <strain evidence="3">PX4</strain>
    </source>
</reference>
<evidence type="ECO:0000313" key="3">
    <source>
        <dbReference type="Proteomes" id="UP000186309"/>
    </source>
</evidence>
<gene>
    <name evidence="2" type="ORF">BSF38_04159</name>
</gene>
<dbReference type="PANTHER" id="PTHR30093">
    <property type="entry name" value="GENERAL SECRETION PATHWAY PROTEIN G"/>
    <property type="match status" value="1"/>
</dbReference>
<dbReference type="Pfam" id="PF07963">
    <property type="entry name" value="N_methyl"/>
    <property type="match status" value="1"/>
</dbReference>
<organism evidence="2 3">
    <name type="scientific">Paludisphaera borealis</name>
    <dbReference type="NCBI Taxonomy" id="1387353"/>
    <lineage>
        <taxon>Bacteria</taxon>
        <taxon>Pseudomonadati</taxon>
        <taxon>Planctomycetota</taxon>
        <taxon>Planctomycetia</taxon>
        <taxon>Isosphaerales</taxon>
        <taxon>Isosphaeraceae</taxon>
        <taxon>Paludisphaera</taxon>
    </lineage>
</organism>
<dbReference type="NCBIfam" id="TIGR04294">
    <property type="entry name" value="pre_pil_HX9DG"/>
    <property type="match status" value="1"/>
</dbReference>
<accession>A0A1U7CUI2</accession>
<evidence type="ECO:0000313" key="2">
    <source>
        <dbReference type="EMBL" id="APW62610.1"/>
    </source>
</evidence>
<dbReference type="KEGG" id="pbor:BSF38_04159"/>
<dbReference type="InterPro" id="IPR027558">
    <property type="entry name" value="Pre_pil_HX9DG_C"/>
</dbReference>
<dbReference type="Gene3D" id="3.30.700.10">
    <property type="entry name" value="Glycoprotein, Type 4 Pilin"/>
    <property type="match status" value="1"/>
</dbReference>
<keyword evidence="3" id="KW-1185">Reference proteome</keyword>
<dbReference type="STRING" id="1387353.BSF38_04159"/>
<sequence length="345" mass="36673">MRRRAFTLIELLVVIAIIAVLIAMLLPAVQSAREAARRAQCTNNLKQFGIALNTYESAYGVFPFARGGYYATAPWYGRWSAHAMVLPQLEQATIFNAINFSLSPTTPDLGANAMGGVILPALPVPENSTASQAAIATFTCPSDYTESNWQGRNSYVINQGGWMYDSTKNSETVGAFSDRSAARPASVTDGMSQTAFASERLLGGGIKTKDLSGWYMSMTGPMPKSADETYANCQAVGGNKSVWFKHTGSAWASGEMASTAYNHVAPPNGRSCAIMNSAQMMGSWSGDSMNLPWYMQVTPSSGHPGGVNVLAGDGSVRFVKDSVAVQAWRALGSRAGGEVVSSDAL</sequence>
<dbReference type="EMBL" id="CP019082">
    <property type="protein sequence ID" value="APW62610.1"/>
    <property type="molecule type" value="Genomic_DNA"/>
</dbReference>
<dbReference type="AlphaFoldDB" id="A0A1U7CUI2"/>
<name>A0A1U7CUI2_9BACT</name>
<dbReference type="InterPro" id="IPR012902">
    <property type="entry name" value="N_methyl_site"/>
</dbReference>
<dbReference type="Pfam" id="PF07596">
    <property type="entry name" value="SBP_bac_10"/>
    <property type="match status" value="1"/>
</dbReference>